<comment type="caution">
    <text evidence="5">The sequence shown here is derived from an EMBL/GenBank/DDBJ whole genome shotgun (WGS) entry which is preliminary data.</text>
</comment>
<dbReference type="InterPro" id="IPR057162">
    <property type="entry name" value="DUF7840"/>
</dbReference>
<reference evidence="5 6" key="1">
    <citation type="submission" date="2020-09" db="EMBL/GenBank/DDBJ databases">
        <title>Photobacterium sp. CAU 1568 isolated from sand of Sido Beach.</title>
        <authorList>
            <person name="Kim W."/>
        </authorList>
    </citation>
    <scope>NUCLEOTIDE SEQUENCE [LARGE SCALE GENOMIC DNA]</scope>
    <source>
        <strain evidence="5 6">CAU 1568</strain>
    </source>
</reference>
<protein>
    <submittedName>
        <fullName evidence="5">DUF4105 domain-containing protein</fullName>
    </submittedName>
</protein>
<evidence type="ECO:0000259" key="3">
    <source>
        <dbReference type="Pfam" id="PF25222"/>
    </source>
</evidence>
<feature type="domain" description="DUF7840" evidence="3">
    <location>
        <begin position="411"/>
        <end position="603"/>
    </location>
</feature>
<dbReference type="RefSeq" id="WP_192014926.1">
    <property type="nucleotide sequence ID" value="NZ_JACYTP010000002.1"/>
</dbReference>
<feature type="domain" description="Lnb N-terminal periplasmic" evidence="2">
    <location>
        <begin position="117"/>
        <end position="277"/>
    </location>
</feature>
<dbReference type="Proteomes" id="UP000649768">
    <property type="component" value="Unassembled WGS sequence"/>
</dbReference>
<evidence type="ECO:0000313" key="5">
    <source>
        <dbReference type="EMBL" id="MBD8512120.1"/>
    </source>
</evidence>
<evidence type="ECO:0000259" key="2">
    <source>
        <dbReference type="Pfam" id="PF13387"/>
    </source>
</evidence>
<evidence type="ECO:0000313" key="6">
    <source>
        <dbReference type="Proteomes" id="UP000649768"/>
    </source>
</evidence>
<feature type="signal peptide" evidence="1">
    <location>
        <begin position="1"/>
        <end position="21"/>
    </location>
</feature>
<evidence type="ECO:0000256" key="1">
    <source>
        <dbReference type="SAM" id="SignalP"/>
    </source>
</evidence>
<dbReference type="Pfam" id="PF25225">
    <property type="entry name" value="DUF7843"/>
    <property type="match status" value="1"/>
</dbReference>
<name>A0ABR9BKC6_9GAMM</name>
<evidence type="ECO:0000259" key="4">
    <source>
        <dbReference type="Pfam" id="PF25225"/>
    </source>
</evidence>
<dbReference type="Pfam" id="PF13387">
    <property type="entry name" value="Lnb_N"/>
    <property type="match status" value="1"/>
</dbReference>
<dbReference type="EMBL" id="JACYTP010000002">
    <property type="protein sequence ID" value="MBD8512120.1"/>
    <property type="molecule type" value="Genomic_DNA"/>
</dbReference>
<dbReference type="InterPro" id="IPR057165">
    <property type="entry name" value="DUF7843"/>
</dbReference>
<organism evidence="5 6">
    <name type="scientific">Photobacterium arenosum</name>
    <dbReference type="NCBI Taxonomy" id="2774143"/>
    <lineage>
        <taxon>Bacteria</taxon>
        <taxon>Pseudomonadati</taxon>
        <taxon>Pseudomonadota</taxon>
        <taxon>Gammaproteobacteria</taxon>
        <taxon>Vibrionales</taxon>
        <taxon>Vibrionaceae</taxon>
        <taxon>Photobacterium</taxon>
    </lineage>
</organism>
<proteinExistence type="predicted"/>
<dbReference type="InterPro" id="IPR025178">
    <property type="entry name" value="Lnb_N"/>
</dbReference>
<feature type="chain" id="PRO_5046266788" evidence="1">
    <location>
        <begin position="22"/>
        <end position="604"/>
    </location>
</feature>
<gene>
    <name evidence="5" type="ORF">IFO68_05400</name>
</gene>
<keyword evidence="1" id="KW-0732">Signal</keyword>
<dbReference type="Pfam" id="PF25222">
    <property type="entry name" value="DUF7840"/>
    <property type="match status" value="1"/>
</dbReference>
<accession>A0ABR9BKC6</accession>
<feature type="domain" description="DUF7843" evidence="4">
    <location>
        <begin position="41"/>
        <end position="100"/>
    </location>
</feature>
<sequence>MLRSLFGASFFCVSGIQPAMAVTMVPSAAVSDDAFAIAQFATLLHVSDQSLNIDDASFYFSSQPTNIQAEIEANLAQLTNPAKAQDYTCRFPARAQWLTEYSPQVAPLDFSRCPELQEFLDAVSAKTISLAYASENLLSPSSFMGHTFIKLSKNEKDPGHAVSFFTEVDGFNLPKIMFDSLVIGKESYFIVSPYQESLNFYKDIEGRNVFEYQLDISAKNKKLIQLHLWELKDTRVDYFFHNQNCASITLNLLAIANPELMKHRRDWLSPLDVIQLASQHHMIQQTSITPSTGWKLRAYGANQQDSTKQLLLDQLSTGDLQTRFSDTDVPIEEQFLTWEFAQAMNQYLLENENITPESYTENSRRLAAYEAQFTSYAVDLSNFKNPIKRNKDAQWQIGTRWSPEGVPELTGTWLPASHTLMDDNRNAFSESSLELLKISVSASKQELNLDNFTLYGIHSYLPYDPLFGGLSGHFSVQWDRGTDFTERDNKRFFIAGGLGLSHQVNNAVNIFATFGTELSMNTEKAWGAFAIDMGLFSYFRHDIKMALSANTVWNQYANNDFKYKGSVTMTYLGLENSAVDLGVQYADMAGLSEGQLNVVYRHFY</sequence>
<keyword evidence="6" id="KW-1185">Reference proteome</keyword>